<dbReference type="PANTHER" id="PTHR23513:SF6">
    <property type="entry name" value="MAJOR FACILITATOR SUPERFAMILY ASSOCIATED DOMAIN-CONTAINING PROTEIN"/>
    <property type="match status" value="1"/>
</dbReference>
<accession>A0A0N9I250</accession>
<dbReference type="InterPro" id="IPR011701">
    <property type="entry name" value="MFS"/>
</dbReference>
<sequence>MDLRTDRDFRHYLAARVVSMTGSLVSLVALPVLVYQLTGSPGWTAAVAATEAAPYLLFGLLAGALADRVRRRELMVRLEVVTGLALASIPIAWYSGVLTATQVIVVGFVVQTCFVFFDAANFGALPTLVGKQRLTSAFATLYAATTSIELFVPALAGLLVASLAPASLITVNVITAVAAAALIAGIRAPLSPPVRTKADVATGLRFLWQNKVVRTLTLVGTTHAVAGGAWVAMLVPWADKVLGIAPSGDLRLAFLFSCWGVGGLAASRLVPVLGRRFGPARVTLGALPASLACGALVLASTCWFVALPAAMLWGAAHSTVVLNAITYRQQEIPAELQSRVNTTCRMLSWGIGQPVGAAVAGAVSVCWGPRGGLAIGLSVLALGVAAAWITPVLRRGA</sequence>
<proteinExistence type="predicted"/>
<evidence type="ECO:0000256" key="4">
    <source>
        <dbReference type="ARBA" id="ARBA00022989"/>
    </source>
</evidence>
<dbReference type="Gene3D" id="1.20.1250.20">
    <property type="entry name" value="MFS general substrate transporter like domains"/>
    <property type="match status" value="1"/>
</dbReference>
<evidence type="ECO:0000256" key="6">
    <source>
        <dbReference type="SAM" id="Phobius"/>
    </source>
</evidence>
<feature type="transmembrane region" description="Helical" evidence="6">
    <location>
        <begin position="346"/>
        <end position="367"/>
    </location>
</feature>
<evidence type="ECO:0000313" key="7">
    <source>
        <dbReference type="EMBL" id="ALG08518.1"/>
    </source>
</evidence>
<feature type="transmembrane region" description="Helical" evidence="6">
    <location>
        <begin position="103"/>
        <end position="125"/>
    </location>
</feature>
<feature type="transmembrane region" description="Helical" evidence="6">
    <location>
        <begin position="137"/>
        <end position="160"/>
    </location>
</feature>
<dbReference type="Proteomes" id="UP000063699">
    <property type="component" value="Chromosome"/>
</dbReference>
<keyword evidence="8" id="KW-1185">Reference proteome</keyword>
<feature type="transmembrane region" description="Helical" evidence="6">
    <location>
        <begin position="282"/>
        <end position="299"/>
    </location>
</feature>
<feature type="transmembrane region" description="Helical" evidence="6">
    <location>
        <begin position="305"/>
        <end position="325"/>
    </location>
</feature>
<reference evidence="7 8" key="1">
    <citation type="submission" date="2015-07" db="EMBL/GenBank/DDBJ databases">
        <title>Genome sequencing of Kibdelosporangium phytohabitans.</title>
        <authorList>
            <person name="Qin S."/>
            <person name="Xing K."/>
        </authorList>
    </citation>
    <scope>NUCLEOTIDE SEQUENCE [LARGE SCALE GENOMIC DNA]</scope>
    <source>
        <strain evidence="7 8">KLBMP1111</strain>
    </source>
</reference>
<evidence type="ECO:0000256" key="5">
    <source>
        <dbReference type="ARBA" id="ARBA00023136"/>
    </source>
</evidence>
<keyword evidence="2" id="KW-1003">Cell membrane</keyword>
<evidence type="ECO:0000313" key="8">
    <source>
        <dbReference type="Proteomes" id="UP000063699"/>
    </source>
</evidence>
<keyword evidence="4 6" id="KW-1133">Transmembrane helix</keyword>
<dbReference type="InterPro" id="IPR036259">
    <property type="entry name" value="MFS_trans_sf"/>
</dbReference>
<feature type="transmembrane region" description="Helical" evidence="6">
    <location>
        <begin position="78"/>
        <end position="97"/>
    </location>
</feature>
<dbReference type="InterPro" id="IPR022324">
    <property type="entry name" value="Bacilysin_exporter_BacE_put"/>
</dbReference>
<evidence type="ECO:0000256" key="1">
    <source>
        <dbReference type="ARBA" id="ARBA00004651"/>
    </source>
</evidence>
<dbReference type="PRINTS" id="PR01988">
    <property type="entry name" value="EXPORTERBACE"/>
</dbReference>
<protein>
    <submittedName>
        <fullName evidence="7">MFS transporter</fullName>
    </submittedName>
</protein>
<evidence type="ECO:0000256" key="2">
    <source>
        <dbReference type="ARBA" id="ARBA00022475"/>
    </source>
</evidence>
<organism evidence="7 8">
    <name type="scientific">Kibdelosporangium phytohabitans</name>
    <dbReference type="NCBI Taxonomy" id="860235"/>
    <lineage>
        <taxon>Bacteria</taxon>
        <taxon>Bacillati</taxon>
        <taxon>Actinomycetota</taxon>
        <taxon>Actinomycetes</taxon>
        <taxon>Pseudonocardiales</taxon>
        <taxon>Pseudonocardiaceae</taxon>
        <taxon>Kibdelosporangium</taxon>
    </lineage>
</organism>
<name>A0A0N9I250_9PSEU</name>
<keyword evidence="3 6" id="KW-0812">Transmembrane</keyword>
<feature type="transmembrane region" description="Helical" evidence="6">
    <location>
        <begin position="166"/>
        <end position="186"/>
    </location>
</feature>
<feature type="transmembrane region" description="Helical" evidence="6">
    <location>
        <begin position="373"/>
        <end position="393"/>
    </location>
</feature>
<comment type="subcellular location">
    <subcellularLocation>
        <location evidence="1">Cell membrane</location>
        <topology evidence="1">Multi-pass membrane protein</topology>
    </subcellularLocation>
</comment>
<dbReference type="RefSeq" id="WP_054290425.1">
    <property type="nucleotide sequence ID" value="NZ_CP012752.1"/>
</dbReference>
<dbReference type="SUPFAM" id="SSF103473">
    <property type="entry name" value="MFS general substrate transporter"/>
    <property type="match status" value="1"/>
</dbReference>
<dbReference type="STRING" id="860235.AOZ06_17775"/>
<dbReference type="CDD" id="cd06173">
    <property type="entry name" value="MFS_MefA_like"/>
    <property type="match status" value="1"/>
</dbReference>
<dbReference type="EMBL" id="CP012752">
    <property type="protein sequence ID" value="ALG08518.1"/>
    <property type="molecule type" value="Genomic_DNA"/>
</dbReference>
<keyword evidence="5 6" id="KW-0472">Membrane</keyword>
<evidence type="ECO:0000256" key="3">
    <source>
        <dbReference type="ARBA" id="ARBA00022692"/>
    </source>
</evidence>
<dbReference type="GO" id="GO:0022857">
    <property type="term" value="F:transmembrane transporter activity"/>
    <property type="evidence" value="ECO:0007669"/>
    <property type="project" value="InterPro"/>
</dbReference>
<dbReference type="KEGG" id="kphy:AOZ06_17775"/>
<feature type="transmembrane region" description="Helical" evidence="6">
    <location>
        <begin position="12"/>
        <end position="37"/>
    </location>
</feature>
<gene>
    <name evidence="7" type="ORF">AOZ06_17775</name>
</gene>
<dbReference type="PANTHER" id="PTHR23513">
    <property type="entry name" value="INTEGRAL MEMBRANE EFFLUX PROTEIN-RELATED"/>
    <property type="match status" value="1"/>
</dbReference>
<dbReference type="AlphaFoldDB" id="A0A0N9I250"/>
<dbReference type="GO" id="GO:0005886">
    <property type="term" value="C:plasma membrane"/>
    <property type="evidence" value="ECO:0007669"/>
    <property type="project" value="UniProtKB-SubCell"/>
</dbReference>
<dbReference type="Pfam" id="PF07690">
    <property type="entry name" value="MFS_1"/>
    <property type="match status" value="1"/>
</dbReference>
<feature type="transmembrane region" description="Helical" evidence="6">
    <location>
        <begin position="215"/>
        <end position="238"/>
    </location>
</feature>
<feature type="transmembrane region" description="Helical" evidence="6">
    <location>
        <begin position="43"/>
        <end position="66"/>
    </location>
</feature>
<feature type="transmembrane region" description="Helical" evidence="6">
    <location>
        <begin position="250"/>
        <end position="270"/>
    </location>
</feature>